<reference evidence="4" key="1">
    <citation type="journal article" date="2016" name="Proc. Natl. Acad. Sci. U.S.A.">
        <title>Comparative genomics of biotechnologically important yeasts.</title>
        <authorList>
            <person name="Riley R."/>
            <person name="Haridas S."/>
            <person name="Wolfe K.H."/>
            <person name="Lopes M.R."/>
            <person name="Hittinger C.T."/>
            <person name="Goeker M."/>
            <person name="Salamov A.A."/>
            <person name="Wisecaver J.H."/>
            <person name="Long T.M."/>
            <person name="Calvey C.H."/>
            <person name="Aerts A.L."/>
            <person name="Barry K.W."/>
            <person name="Choi C."/>
            <person name="Clum A."/>
            <person name="Coughlan A.Y."/>
            <person name="Deshpande S."/>
            <person name="Douglass A.P."/>
            <person name="Hanson S.J."/>
            <person name="Klenk H.-P."/>
            <person name="LaButti K.M."/>
            <person name="Lapidus A."/>
            <person name="Lindquist E.A."/>
            <person name="Lipzen A.M."/>
            <person name="Meier-Kolthoff J.P."/>
            <person name="Ohm R.A."/>
            <person name="Otillar R.P."/>
            <person name="Pangilinan J.L."/>
            <person name="Peng Y."/>
            <person name="Rokas A."/>
            <person name="Rosa C.A."/>
            <person name="Scheuner C."/>
            <person name="Sibirny A.A."/>
            <person name="Slot J.C."/>
            <person name="Stielow J.B."/>
            <person name="Sun H."/>
            <person name="Kurtzman C.P."/>
            <person name="Blackwell M."/>
            <person name="Grigoriev I.V."/>
            <person name="Jeffries T.W."/>
        </authorList>
    </citation>
    <scope>NUCLEOTIDE SEQUENCE [LARGE SCALE GENOMIC DNA]</scope>
    <source>
        <strain evidence="4">NRRL Y-1626</strain>
    </source>
</reference>
<evidence type="ECO:0000256" key="1">
    <source>
        <dbReference type="SAM" id="MobiDB-lite"/>
    </source>
</evidence>
<organism evidence="3 4">
    <name type="scientific">Hanseniaspora valbyensis NRRL Y-1626</name>
    <dbReference type="NCBI Taxonomy" id="766949"/>
    <lineage>
        <taxon>Eukaryota</taxon>
        <taxon>Fungi</taxon>
        <taxon>Dikarya</taxon>
        <taxon>Ascomycota</taxon>
        <taxon>Saccharomycotina</taxon>
        <taxon>Saccharomycetes</taxon>
        <taxon>Saccharomycodales</taxon>
        <taxon>Saccharomycodaceae</taxon>
        <taxon>Hanseniaspora</taxon>
    </lineage>
</organism>
<proteinExistence type="predicted"/>
<feature type="compositionally biased region" description="Polar residues" evidence="1">
    <location>
        <begin position="50"/>
        <end position="62"/>
    </location>
</feature>
<dbReference type="AlphaFoldDB" id="A0A1B7SSF8"/>
<name>A0A1B7SSF8_9ASCO</name>
<dbReference type="OrthoDB" id="3972467at2759"/>
<feature type="transmembrane region" description="Helical" evidence="2">
    <location>
        <begin position="414"/>
        <end position="435"/>
    </location>
</feature>
<protein>
    <submittedName>
        <fullName evidence="3">Uncharacterized protein</fullName>
    </submittedName>
</protein>
<keyword evidence="2" id="KW-1133">Transmembrane helix</keyword>
<evidence type="ECO:0000256" key="2">
    <source>
        <dbReference type="SAM" id="Phobius"/>
    </source>
</evidence>
<gene>
    <name evidence="3" type="ORF">HANVADRAFT_8587</name>
</gene>
<dbReference type="Proteomes" id="UP000092321">
    <property type="component" value="Unassembled WGS sequence"/>
</dbReference>
<comment type="caution">
    <text evidence="3">The sequence shown here is derived from an EMBL/GenBank/DDBJ whole genome shotgun (WGS) entry which is preliminary data.</text>
</comment>
<feature type="transmembrane region" description="Helical" evidence="2">
    <location>
        <begin position="155"/>
        <end position="180"/>
    </location>
</feature>
<evidence type="ECO:0000313" key="4">
    <source>
        <dbReference type="Proteomes" id="UP000092321"/>
    </source>
</evidence>
<keyword evidence="2" id="KW-0472">Membrane</keyword>
<dbReference type="EMBL" id="LXPE01000601">
    <property type="protein sequence ID" value="OBA19416.1"/>
    <property type="molecule type" value="Genomic_DNA"/>
</dbReference>
<keyword evidence="2" id="KW-0812">Transmembrane</keyword>
<feature type="region of interest" description="Disordered" evidence="1">
    <location>
        <begin position="26"/>
        <end position="67"/>
    </location>
</feature>
<feature type="transmembrane region" description="Helical" evidence="2">
    <location>
        <begin position="113"/>
        <end position="135"/>
    </location>
</feature>
<sequence length="444" mass="51565">MIELCNQEIKKHRQILRENKLKTQDDQSILQHHQQQQQRSQSQSLETGELISNSETNDNASSKTKKIIQNHKNRISSNSLFRINCGIMEEITYNFYRIDSVELFFQELRNFSFIITSNILALIGEVLIFSMFLIYVPGHEKLFTPTVNFFGDKSFTVFAFMVILPFTFINFVTHVIVFFWPNLRQEYLFLNKLTDFELLWGIEDDIMNQLNSDRHLQNLDSNSNKLDGSLNDDYLVNEMNPLLIQQNKRKQKTYNPFKWIWSKVCRNKSDVNDYGHVNTQLYNQFSNYNGFQSNMTNGLSIGGVRSRSNDNNESSDYYQNVINKLQQNSNIDPLQLDIDSSANVLGQQDLAILSQESSNNRRNMSLISTHDLSLLSKASLITSNLTFKEIILVLMYRLKNQVVKWRLKSESATFVISILLIFGIICFTSGVFMSLTDVFPSIYI</sequence>
<accession>A0A1B7SSF8</accession>
<feature type="compositionally biased region" description="Low complexity" evidence="1">
    <location>
        <begin position="26"/>
        <end position="45"/>
    </location>
</feature>
<evidence type="ECO:0000313" key="3">
    <source>
        <dbReference type="EMBL" id="OBA19416.1"/>
    </source>
</evidence>
<keyword evidence="4" id="KW-1185">Reference proteome</keyword>